<evidence type="ECO:0000256" key="6">
    <source>
        <dbReference type="SAM" id="Phobius"/>
    </source>
</evidence>
<sequence>MWPVIFDFGEISIFGFEFHPVINSYGFMLMLAFYSCYFFLNKDLKRLGYDAKLSADIVFAAAIGGILGSKIYYLIENFDRVKSDPVGMIFSGAGLVFLGGLMGGTLAVTYVIKKNHLKWIRFADIVAPLLILGYAIGRIGCLLVGDDYGQPTHLPWGISFPEGLPPSTYSIFQSYYPWVSLEGFEPGLLTVHPTQIYETLIGFGIFGYLYHKRTSITVVGSLFFTYLILAGSERFLIELLRLNTKYLFGLTGSQIISLAMIGIGTWFLTHPINTEQEVSSE</sequence>
<dbReference type="GO" id="GO:0042158">
    <property type="term" value="P:lipoprotein biosynthetic process"/>
    <property type="evidence" value="ECO:0007669"/>
    <property type="project" value="InterPro"/>
</dbReference>
<dbReference type="EMBL" id="UINC01001035">
    <property type="protein sequence ID" value="SUZ68249.1"/>
    <property type="molecule type" value="Genomic_DNA"/>
</dbReference>
<keyword evidence="1" id="KW-1003">Cell membrane</keyword>
<evidence type="ECO:0000256" key="3">
    <source>
        <dbReference type="ARBA" id="ARBA00022692"/>
    </source>
</evidence>
<accession>A0A381PQE5</accession>
<evidence type="ECO:0000313" key="7">
    <source>
        <dbReference type="EMBL" id="SUZ68249.1"/>
    </source>
</evidence>
<keyword evidence="2" id="KW-0808">Transferase</keyword>
<evidence type="ECO:0000256" key="2">
    <source>
        <dbReference type="ARBA" id="ARBA00022679"/>
    </source>
</evidence>
<dbReference type="HAMAP" id="MF_01147">
    <property type="entry name" value="Lgt"/>
    <property type="match status" value="1"/>
</dbReference>
<feature type="transmembrane region" description="Helical" evidence="6">
    <location>
        <begin position="87"/>
        <end position="112"/>
    </location>
</feature>
<feature type="transmembrane region" description="Helical" evidence="6">
    <location>
        <begin position="22"/>
        <end position="41"/>
    </location>
</feature>
<name>A0A381PQE5_9ZZZZ</name>
<evidence type="ECO:0008006" key="8">
    <source>
        <dbReference type="Google" id="ProtNLM"/>
    </source>
</evidence>
<evidence type="ECO:0000256" key="5">
    <source>
        <dbReference type="ARBA" id="ARBA00023136"/>
    </source>
</evidence>
<keyword evidence="4 6" id="KW-1133">Transmembrane helix</keyword>
<dbReference type="Pfam" id="PF01790">
    <property type="entry name" value="LGT"/>
    <property type="match status" value="1"/>
</dbReference>
<reference evidence="7" key="1">
    <citation type="submission" date="2018-05" db="EMBL/GenBank/DDBJ databases">
        <authorList>
            <person name="Lanie J.A."/>
            <person name="Ng W.-L."/>
            <person name="Kazmierczak K.M."/>
            <person name="Andrzejewski T.M."/>
            <person name="Davidsen T.M."/>
            <person name="Wayne K.J."/>
            <person name="Tettelin H."/>
            <person name="Glass J.I."/>
            <person name="Rusch D."/>
            <person name="Podicherti R."/>
            <person name="Tsui H.-C.T."/>
            <person name="Winkler M.E."/>
        </authorList>
    </citation>
    <scope>NUCLEOTIDE SEQUENCE</scope>
</reference>
<feature type="transmembrane region" description="Helical" evidence="6">
    <location>
        <begin position="124"/>
        <end position="145"/>
    </location>
</feature>
<dbReference type="GO" id="GO:0005886">
    <property type="term" value="C:plasma membrane"/>
    <property type="evidence" value="ECO:0007669"/>
    <property type="project" value="InterPro"/>
</dbReference>
<evidence type="ECO:0000256" key="1">
    <source>
        <dbReference type="ARBA" id="ARBA00022475"/>
    </source>
</evidence>
<protein>
    <recommendedName>
        <fullName evidence="8">Prolipoprotein diacylglyceryl transferase</fullName>
    </recommendedName>
</protein>
<keyword evidence="3 6" id="KW-0812">Transmembrane</keyword>
<dbReference type="PANTHER" id="PTHR30589">
    <property type="entry name" value="PROLIPOPROTEIN DIACYLGLYCERYL TRANSFERASE"/>
    <property type="match status" value="1"/>
</dbReference>
<gene>
    <name evidence="7" type="ORF">METZ01_LOCUS21103</name>
</gene>
<feature type="transmembrane region" description="Helical" evidence="6">
    <location>
        <begin position="216"/>
        <end position="237"/>
    </location>
</feature>
<dbReference type="AlphaFoldDB" id="A0A381PQE5"/>
<proteinExistence type="inferred from homology"/>
<keyword evidence="5 6" id="KW-0472">Membrane</keyword>
<feature type="transmembrane region" description="Helical" evidence="6">
    <location>
        <begin position="53"/>
        <end position="75"/>
    </location>
</feature>
<feature type="transmembrane region" description="Helical" evidence="6">
    <location>
        <begin position="246"/>
        <end position="268"/>
    </location>
</feature>
<dbReference type="InterPro" id="IPR001640">
    <property type="entry name" value="Lgt"/>
</dbReference>
<evidence type="ECO:0000256" key="4">
    <source>
        <dbReference type="ARBA" id="ARBA00022989"/>
    </source>
</evidence>
<dbReference type="GO" id="GO:0008961">
    <property type="term" value="F:phosphatidylglycerol-prolipoprotein diacylglyceryl transferase activity"/>
    <property type="evidence" value="ECO:0007669"/>
    <property type="project" value="InterPro"/>
</dbReference>
<organism evidence="7">
    <name type="scientific">marine metagenome</name>
    <dbReference type="NCBI Taxonomy" id="408172"/>
    <lineage>
        <taxon>unclassified sequences</taxon>
        <taxon>metagenomes</taxon>
        <taxon>ecological metagenomes</taxon>
    </lineage>
</organism>
<dbReference type="PANTHER" id="PTHR30589:SF0">
    <property type="entry name" value="PHOSPHATIDYLGLYCEROL--PROLIPOPROTEIN DIACYLGLYCERYL TRANSFERASE"/>
    <property type="match status" value="1"/>
</dbReference>